<proteinExistence type="predicted"/>
<organism evidence="2 3">
    <name type="scientific">Actinomadura parmotrematis</name>
    <dbReference type="NCBI Taxonomy" id="2864039"/>
    <lineage>
        <taxon>Bacteria</taxon>
        <taxon>Bacillati</taxon>
        <taxon>Actinomycetota</taxon>
        <taxon>Actinomycetes</taxon>
        <taxon>Streptosporangiales</taxon>
        <taxon>Thermomonosporaceae</taxon>
        <taxon>Actinomadura</taxon>
    </lineage>
</organism>
<dbReference type="EMBL" id="JAIBOA010000024">
    <property type="protein sequence ID" value="MBW8486461.1"/>
    <property type="molecule type" value="Genomic_DNA"/>
</dbReference>
<protein>
    <submittedName>
        <fullName evidence="2">DUF2795 domain-containing protein</fullName>
    </submittedName>
</protein>
<sequence length="141" mass="14671">MADSTGKHGAPMDDRLAKATRGMTSGGHSTRAEEDREIEPVAADPTWDPAGPEDASLPSTSGQGGAPHGMSAASVEERSALARLLTGVSWPARVADLTAHVSAARASEGALSALESLPDREYANVADVAEELGYGREDRRF</sequence>
<comment type="caution">
    <text evidence="2">The sequence shown here is derived from an EMBL/GenBank/DDBJ whole genome shotgun (WGS) entry which is preliminary data.</text>
</comment>
<name>A0ABS7G1T1_9ACTN</name>
<gene>
    <name evidence="2" type="ORF">K1Y72_29125</name>
</gene>
<evidence type="ECO:0000313" key="3">
    <source>
        <dbReference type="Proteomes" id="UP000774570"/>
    </source>
</evidence>
<evidence type="ECO:0000256" key="1">
    <source>
        <dbReference type="SAM" id="MobiDB-lite"/>
    </source>
</evidence>
<dbReference type="InterPro" id="IPR021527">
    <property type="entry name" value="DUF2795"/>
</dbReference>
<dbReference type="Pfam" id="PF11387">
    <property type="entry name" value="DUF2795"/>
    <property type="match status" value="1"/>
</dbReference>
<dbReference type="Proteomes" id="UP000774570">
    <property type="component" value="Unassembled WGS sequence"/>
</dbReference>
<evidence type="ECO:0000313" key="2">
    <source>
        <dbReference type="EMBL" id="MBW8486461.1"/>
    </source>
</evidence>
<reference evidence="2 3" key="1">
    <citation type="submission" date="2021-07" db="EMBL/GenBank/DDBJ databases">
        <title>Actinomadura sp. PM05-2 isolated from lichen.</title>
        <authorList>
            <person name="Somphong A."/>
            <person name="Phongsopitanun W."/>
            <person name="Tanasupawat S."/>
            <person name="Peongsungnone V."/>
        </authorList>
    </citation>
    <scope>NUCLEOTIDE SEQUENCE [LARGE SCALE GENOMIC DNA]</scope>
    <source>
        <strain evidence="2 3">PM05-2</strain>
    </source>
</reference>
<dbReference type="RefSeq" id="WP_220169702.1">
    <property type="nucleotide sequence ID" value="NZ_JAIBOA010000024.1"/>
</dbReference>
<keyword evidence="3" id="KW-1185">Reference proteome</keyword>
<feature type="region of interest" description="Disordered" evidence="1">
    <location>
        <begin position="1"/>
        <end position="74"/>
    </location>
</feature>
<accession>A0ABS7G1T1</accession>